<proteinExistence type="predicted"/>
<keyword evidence="3" id="KW-1185">Reference proteome</keyword>
<feature type="region of interest" description="Disordered" evidence="1">
    <location>
        <begin position="44"/>
        <end position="78"/>
    </location>
</feature>
<dbReference type="AlphaFoldDB" id="A0A4C1WTF9"/>
<gene>
    <name evidence="2" type="ORF">EVAR_46506_1</name>
</gene>
<evidence type="ECO:0000256" key="1">
    <source>
        <dbReference type="SAM" id="MobiDB-lite"/>
    </source>
</evidence>
<evidence type="ECO:0000313" key="2">
    <source>
        <dbReference type="EMBL" id="GBP54140.1"/>
    </source>
</evidence>
<dbReference type="EMBL" id="BGZK01000640">
    <property type="protein sequence ID" value="GBP54140.1"/>
    <property type="molecule type" value="Genomic_DNA"/>
</dbReference>
<sequence>MLKKIYSTAWSGAAYVNPHERYLHQPRKSNLVLERKWPFAPIEKTRKRRSNLKSRETITTRQEQPADQAADPGKTRRQEHLRIHFPASGYVETSKLQRRPQLRARARRCGNDPLAAIWQPASHRTPFVLLSYVT</sequence>
<protein>
    <submittedName>
        <fullName evidence="2">Uncharacterized protein</fullName>
    </submittedName>
</protein>
<dbReference type="Proteomes" id="UP000299102">
    <property type="component" value="Unassembled WGS sequence"/>
</dbReference>
<evidence type="ECO:0000313" key="3">
    <source>
        <dbReference type="Proteomes" id="UP000299102"/>
    </source>
</evidence>
<comment type="caution">
    <text evidence="2">The sequence shown here is derived from an EMBL/GenBank/DDBJ whole genome shotgun (WGS) entry which is preliminary data.</text>
</comment>
<name>A0A4C1WTF9_EUMVA</name>
<accession>A0A4C1WTF9</accession>
<reference evidence="2 3" key="1">
    <citation type="journal article" date="2019" name="Commun. Biol.">
        <title>The bagworm genome reveals a unique fibroin gene that provides high tensile strength.</title>
        <authorList>
            <person name="Kono N."/>
            <person name="Nakamura H."/>
            <person name="Ohtoshi R."/>
            <person name="Tomita M."/>
            <person name="Numata K."/>
            <person name="Arakawa K."/>
        </authorList>
    </citation>
    <scope>NUCLEOTIDE SEQUENCE [LARGE SCALE GENOMIC DNA]</scope>
</reference>
<organism evidence="2 3">
    <name type="scientific">Eumeta variegata</name>
    <name type="common">Bagworm moth</name>
    <name type="synonym">Eumeta japonica</name>
    <dbReference type="NCBI Taxonomy" id="151549"/>
    <lineage>
        <taxon>Eukaryota</taxon>
        <taxon>Metazoa</taxon>
        <taxon>Ecdysozoa</taxon>
        <taxon>Arthropoda</taxon>
        <taxon>Hexapoda</taxon>
        <taxon>Insecta</taxon>
        <taxon>Pterygota</taxon>
        <taxon>Neoptera</taxon>
        <taxon>Endopterygota</taxon>
        <taxon>Lepidoptera</taxon>
        <taxon>Glossata</taxon>
        <taxon>Ditrysia</taxon>
        <taxon>Tineoidea</taxon>
        <taxon>Psychidae</taxon>
        <taxon>Oiketicinae</taxon>
        <taxon>Eumeta</taxon>
    </lineage>
</organism>